<feature type="domain" description="Lon-like helical" evidence="1">
    <location>
        <begin position="91"/>
        <end position="123"/>
    </location>
</feature>
<dbReference type="EMBL" id="JAQOMS010000002">
    <property type="protein sequence ID" value="MDC2888053.1"/>
    <property type="molecule type" value="Genomic_DNA"/>
</dbReference>
<sequence length="158" mass="17972">MELIKPFILSPDTLEPIIDEEKIANILDSNIDAPVNFIGQERAQSALEFGLDMEMNGYNLFVMGEPATGRHTLIDNLLQEVAKTKETPFEWCYVNNFDDNRCPNYIRLAPVESKKLVDDIDSFIDELMDTFPAAFDNPAYQRKNALLNVSLILSTNRL</sequence>
<evidence type="ECO:0000313" key="3">
    <source>
        <dbReference type="Proteomes" id="UP001528411"/>
    </source>
</evidence>
<dbReference type="InterPro" id="IPR046844">
    <property type="entry name" value="Lon-like_helical"/>
</dbReference>
<evidence type="ECO:0000313" key="2">
    <source>
        <dbReference type="EMBL" id="MDC2888053.1"/>
    </source>
</evidence>
<reference evidence="2 3" key="1">
    <citation type="submission" date="2023-01" db="EMBL/GenBank/DDBJ databases">
        <title>Psychrosphaera sp. nov., isolated from marine algae.</title>
        <authorList>
            <person name="Bayburt H."/>
            <person name="Choi B.J."/>
            <person name="Kim J.M."/>
            <person name="Choi D.G."/>
            <person name="Jeon C.O."/>
        </authorList>
    </citation>
    <scope>NUCLEOTIDE SEQUENCE [LARGE SCALE GENOMIC DNA]</scope>
    <source>
        <strain evidence="2 3">G1-22</strain>
    </source>
</reference>
<dbReference type="Proteomes" id="UP001528411">
    <property type="component" value="Unassembled WGS sequence"/>
</dbReference>
<name>A0ABT5F947_9GAMM</name>
<accession>A0ABT5F947</accession>
<protein>
    <submittedName>
        <fullName evidence="2">AAA family ATPase</fullName>
    </submittedName>
</protein>
<proteinExistence type="predicted"/>
<gene>
    <name evidence="2" type="ORF">PN838_03470</name>
</gene>
<dbReference type="Pfam" id="PF20437">
    <property type="entry name" value="LonC_helical"/>
    <property type="match status" value="1"/>
</dbReference>
<keyword evidence="3" id="KW-1185">Reference proteome</keyword>
<dbReference type="Gene3D" id="3.40.50.300">
    <property type="entry name" value="P-loop containing nucleotide triphosphate hydrolases"/>
    <property type="match status" value="1"/>
</dbReference>
<organism evidence="2 3">
    <name type="scientific">Psychrosphaera algicola</name>
    <dbReference type="NCBI Taxonomy" id="3023714"/>
    <lineage>
        <taxon>Bacteria</taxon>
        <taxon>Pseudomonadati</taxon>
        <taxon>Pseudomonadota</taxon>
        <taxon>Gammaproteobacteria</taxon>
        <taxon>Alteromonadales</taxon>
        <taxon>Pseudoalteromonadaceae</taxon>
        <taxon>Psychrosphaera</taxon>
    </lineage>
</organism>
<dbReference type="InterPro" id="IPR027417">
    <property type="entry name" value="P-loop_NTPase"/>
</dbReference>
<comment type="caution">
    <text evidence="2">The sequence shown here is derived from an EMBL/GenBank/DDBJ whole genome shotgun (WGS) entry which is preliminary data.</text>
</comment>
<evidence type="ECO:0000259" key="1">
    <source>
        <dbReference type="Pfam" id="PF20437"/>
    </source>
</evidence>